<dbReference type="EMBL" id="FWXR01000011">
    <property type="protein sequence ID" value="SMC88900.1"/>
    <property type="molecule type" value="Genomic_DNA"/>
</dbReference>
<evidence type="ECO:0000256" key="1">
    <source>
        <dbReference type="ARBA" id="ARBA00004651"/>
    </source>
</evidence>
<gene>
    <name evidence="8" type="ORF">SAMN06297251_111126</name>
</gene>
<comment type="similarity">
    <text evidence="2">Belongs to the UPF0719 family.</text>
</comment>
<dbReference type="PANTHER" id="PTHR40043">
    <property type="entry name" value="UPF0719 INNER MEMBRANE PROTEIN YJFL"/>
    <property type="match status" value="1"/>
</dbReference>
<sequence>MFGYVAGLPAFLAYFVLGLVFYGVFALVYSALTPQKEMTLIRAGNMAAVTAYLGSILGFGIVLASAAANSVSVVDFIIWSIIGVLAQILAFFIASLTMTKLHERITNGEISAGVWNAGISLAVGLLNAACMTY</sequence>
<keyword evidence="6 7" id="KW-0472">Membrane</keyword>
<feature type="transmembrane region" description="Helical" evidence="7">
    <location>
        <begin position="76"/>
        <end position="98"/>
    </location>
</feature>
<keyword evidence="3" id="KW-1003">Cell membrane</keyword>
<dbReference type="Pfam" id="PF03994">
    <property type="entry name" value="DUF350"/>
    <property type="match status" value="1"/>
</dbReference>
<feature type="transmembrane region" description="Helical" evidence="7">
    <location>
        <begin position="12"/>
        <end position="32"/>
    </location>
</feature>
<dbReference type="GO" id="GO:0005886">
    <property type="term" value="C:plasma membrane"/>
    <property type="evidence" value="ECO:0007669"/>
    <property type="project" value="UniProtKB-SubCell"/>
</dbReference>
<dbReference type="PANTHER" id="PTHR40043:SF1">
    <property type="entry name" value="UPF0719 INNER MEMBRANE PROTEIN YJFL"/>
    <property type="match status" value="1"/>
</dbReference>
<comment type="subcellular location">
    <subcellularLocation>
        <location evidence="1">Cell membrane</location>
        <topology evidence="1">Multi-pass membrane protein</topology>
    </subcellularLocation>
</comment>
<dbReference type="InterPro" id="IPR007140">
    <property type="entry name" value="DUF350"/>
</dbReference>
<proteinExistence type="inferred from homology"/>
<feature type="transmembrane region" description="Helical" evidence="7">
    <location>
        <begin position="44"/>
        <end position="64"/>
    </location>
</feature>
<dbReference type="STRING" id="937218.SAMN06297251_111126"/>
<evidence type="ECO:0000256" key="4">
    <source>
        <dbReference type="ARBA" id="ARBA00022692"/>
    </source>
</evidence>
<name>A0A1W2CUJ9_9HYPH</name>
<evidence type="ECO:0000256" key="5">
    <source>
        <dbReference type="ARBA" id="ARBA00022989"/>
    </source>
</evidence>
<protein>
    <submittedName>
        <fullName evidence="8">Putative membrane protein</fullName>
    </submittedName>
</protein>
<accession>A0A1W2CUJ9</accession>
<evidence type="ECO:0000313" key="8">
    <source>
        <dbReference type="EMBL" id="SMC88900.1"/>
    </source>
</evidence>
<feature type="transmembrane region" description="Helical" evidence="7">
    <location>
        <begin position="110"/>
        <end position="129"/>
    </location>
</feature>
<dbReference type="Proteomes" id="UP000192656">
    <property type="component" value="Unassembled WGS sequence"/>
</dbReference>
<dbReference type="OrthoDB" id="5573330at2"/>
<keyword evidence="4 7" id="KW-0812">Transmembrane</keyword>
<dbReference type="RefSeq" id="WP_084410543.1">
    <property type="nucleotide sequence ID" value="NZ_FWXR01000011.1"/>
</dbReference>
<evidence type="ECO:0000256" key="3">
    <source>
        <dbReference type="ARBA" id="ARBA00022475"/>
    </source>
</evidence>
<keyword evidence="5 7" id="KW-1133">Transmembrane helix</keyword>
<keyword evidence="9" id="KW-1185">Reference proteome</keyword>
<organism evidence="8 9">
    <name type="scientific">Fulvimarina manganoxydans</name>
    <dbReference type="NCBI Taxonomy" id="937218"/>
    <lineage>
        <taxon>Bacteria</taxon>
        <taxon>Pseudomonadati</taxon>
        <taxon>Pseudomonadota</taxon>
        <taxon>Alphaproteobacteria</taxon>
        <taxon>Hyphomicrobiales</taxon>
        <taxon>Aurantimonadaceae</taxon>
        <taxon>Fulvimarina</taxon>
    </lineage>
</organism>
<evidence type="ECO:0000256" key="6">
    <source>
        <dbReference type="ARBA" id="ARBA00023136"/>
    </source>
</evidence>
<evidence type="ECO:0000313" key="9">
    <source>
        <dbReference type="Proteomes" id="UP000192656"/>
    </source>
</evidence>
<reference evidence="8 9" key="1">
    <citation type="submission" date="2017-04" db="EMBL/GenBank/DDBJ databases">
        <authorList>
            <person name="Afonso C.L."/>
            <person name="Miller P.J."/>
            <person name="Scott M.A."/>
            <person name="Spackman E."/>
            <person name="Goraichik I."/>
            <person name="Dimitrov K.M."/>
            <person name="Suarez D.L."/>
            <person name="Swayne D.E."/>
        </authorList>
    </citation>
    <scope>NUCLEOTIDE SEQUENCE [LARGE SCALE GENOMIC DNA]</scope>
    <source>
        <strain evidence="8 9">CGMCC 1.10972</strain>
    </source>
</reference>
<evidence type="ECO:0000256" key="2">
    <source>
        <dbReference type="ARBA" id="ARBA00005779"/>
    </source>
</evidence>
<evidence type="ECO:0000256" key="7">
    <source>
        <dbReference type="SAM" id="Phobius"/>
    </source>
</evidence>
<dbReference type="AlphaFoldDB" id="A0A1W2CUJ9"/>